<accession>A0ABW7TP05</accession>
<feature type="region of interest" description="Disordered" evidence="1">
    <location>
        <begin position="1"/>
        <end position="38"/>
    </location>
</feature>
<protein>
    <submittedName>
        <fullName evidence="2">Uncharacterized protein</fullName>
    </submittedName>
</protein>
<evidence type="ECO:0000313" key="3">
    <source>
        <dbReference type="Proteomes" id="UP001611263"/>
    </source>
</evidence>
<evidence type="ECO:0000313" key="2">
    <source>
        <dbReference type="EMBL" id="MFI1461499.1"/>
    </source>
</evidence>
<comment type="caution">
    <text evidence="2">The sequence shown here is derived from an EMBL/GenBank/DDBJ whole genome shotgun (WGS) entry which is preliminary data.</text>
</comment>
<proteinExistence type="predicted"/>
<organism evidence="2 3">
    <name type="scientific">Nocardia carnea</name>
    <dbReference type="NCBI Taxonomy" id="37328"/>
    <lineage>
        <taxon>Bacteria</taxon>
        <taxon>Bacillati</taxon>
        <taxon>Actinomycetota</taxon>
        <taxon>Actinomycetes</taxon>
        <taxon>Mycobacteriales</taxon>
        <taxon>Nocardiaceae</taxon>
        <taxon>Nocardia</taxon>
    </lineage>
</organism>
<dbReference type="Proteomes" id="UP001611263">
    <property type="component" value="Unassembled WGS sequence"/>
</dbReference>
<evidence type="ECO:0000256" key="1">
    <source>
        <dbReference type="SAM" id="MobiDB-lite"/>
    </source>
</evidence>
<name>A0ABW7TP05_9NOCA</name>
<reference evidence="2 3" key="1">
    <citation type="submission" date="2024-10" db="EMBL/GenBank/DDBJ databases">
        <title>The Natural Products Discovery Center: Release of the First 8490 Sequenced Strains for Exploring Actinobacteria Biosynthetic Diversity.</title>
        <authorList>
            <person name="Kalkreuter E."/>
            <person name="Kautsar S.A."/>
            <person name="Yang D."/>
            <person name="Bader C.D."/>
            <person name="Teijaro C.N."/>
            <person name="Fluegel L."/>
            <person name="Davis C.M."/>
            <person name="Simpson J.R."/>
            <person name="Lauterbach L."/>
            <person name="Steele A.D."/>
            <person name="Gui C."/>
            <person name="Meng S."/>
            <person name="Li G."/>
            <person name="Viehrig K."/>
            <person name="Ye F."/>
            <person name="Su P."/>
            <person name="Kiefer A.F."/>
            <person name="Nichols A."/>
            <person name="Cepeda A.J."/>
            <person name="Yan W."/>
            <person name="Fan B."/>
            <person name="Jiang Y."/>
            <person name="Adhikari A."/>
            <person name="Zheng C.-J."/>
            <person name="Schuster L."/>
            <person name="Cowan T.M."/>
            <person name="Smanski M.J."/>
            <person name="Chevrette M.G."/>
            <person name="De Carvalho L.P.S."/>
            <person name="Shen B."/>
        </authorList>
    </citation>
    <scope>NUCLEOTIDE SEQUENCE [LARGE SCALE GENOMIC DNA]</scope>
    <source>
        <strain evidence="2 3">NPDC020568</strain>
    </source>
</reference>
<dbReference type="RefSeq" id="WP_033244997.1">
    <property type="nucleotide sequence ID" value="NZ_JBIRUQ010000002.1"/>
</dbReference>
<sequence length="109" mass="11459">MDDNTHTPVAKFQASGPAENSAQQNAAGADAPGNQDLTDLRRNYAEGKSLHSDPDIWIFDGIATPDEMATLTERGREILKRAEVSGDAVAMSAPAVRAAIAGYPTTTTS</sequence>
<gene>
    <name evidence="2" type="ORF">ACH4WX_12345</name>
</gene>
<keyword evidence="3" id="KW-1185">Reference proteome</keyword>
<dbReference type="GeneID" id="93504501"/>
<dbReference type="EMBL" id="JBIRUQ010000002">
    <property type="protein sequence ID" value="MFI1461499.1"/>
    <property type="molecule type" value="Genomic_DNA"/>
</dbReference>